<dbReference type="GO" id="GO:0032039">
    <property type="term" value="C:integrator complex"/>
    <property type="evidence" value="ECO:0007669"/>
    <property type="project" value="TreeGrafter"/>
</dbReference>
<reference evidence="5 6" key="1">
    <citation type="submission" date="2020-04" db="EMBL/GenBank/DDBJ databases">
        <authorList>
            <person name="Laetsch R D."/>
            <person name="Stevens L."/>
            <person name="Kumar S."/>
            <person name="Blaxter L. M."/>
        </authorList>
    </citation>
    <scope>NUCLEOTIDE SEQUENCE [LARGE SCALE GENOMIC DNA]</scope>
</reference>
<dbReference type="InterPro" id="IPR016024">
    <property type="entry name" value="ARM-type_fold"/>
</dbReference>
<comment type="caution">
    <text evidence="5">The sequence shown here is derived from an EMBL/GenBank/DDBJ whole genome shotgun (WGS) entry which is preliminary data.</text>
</comment>
<organism evidence="5 6">
    <name type="scientific">Caenorhabditis bovis</name>
    <dbReference type="NCBI Taxonomy" id="2654633"/>
    <lineage>
        <taxon>Eukaryota</taxon>
        <taxon>Metazoa</taxon>
        <taxon>Ecdysozoa</taxon>
        <taxon>Nematoda</taxon>
        <taxon>Chromadorea</taxon>
        <taxon>Rhabditida</taxon>
        <taxon>Rhabditina</taxon>
        <taxon>Rhabditomorpha</taxon>
        <taxon>Rhabditoidea</taxon>
        <taxon>Rhabditidae</taxon>
        <taxon>Peloderinae</taxon>
        <taxon>Caenorhabditis</taxon>
    </lineage>
</organism>
<dbReference type="GO" id="GO:0016180">
    <property type="term" value="P:snRNA processing"/>
    <property type="evidence" value="ECO:0007669"/>
    <property type="project" value="TreeGrafter"/>
</dbReference>
<proteinExistence type="predicted"/>
<dbReference type="Gene3D" id="1.25.10.10">
    <property type="entry name" value="Leucine-rich Repeat Variant"/>
    <property type="match status" value="2"/>
</dbReference>
<dbReference type="Pfam" id="PF25458">
    <property type="entry name" value="INTS4_C"/>
    <property type="match status" value="1"/>
</dbReference>
<dbReference type="EMBL" id="CADEPM010000007">
    <property type="protein sequence ID" value="CAB3408706.1"/>
    <property type="molecule type" value="Genomic_DNA"/>
</dbReference>
<feature type="domain" description="Integrator complex subunit 4/Protein SIEL C-terminal Ig-like" evidence="4">
    <location>
        <begin position="844"/>
        <end position="969"/>
    </location>
</feature>
<protein>
    <recommendedName>
        <fullName evidence="4">Integrator complex subunit 4/Protein SIEL C-terminal Ig-like domain-containing protein</fullName>
    </recommendedName>
</protein>
<evidence type="ECO:0000313" key="6">
    <source>
        <dbReference type="Proteomes" id="UP000494206"/>
    </source>
</evidence>
<feature type="region of interest" description="Disordered" evidence="3">
    <location>
        <begin position="354"/>
        <end position="390"/>
    </location>
</feature>
<dbReference type="PANTHER" id="PTHR20938:SF0">
    <property type="entry name" value="INTEGRATOR COMPLEX SUBUNIT 4"/>
    <property type="match status" value="1"/>
</dbReference>
<sequence>MRYDVSTPAETKERKLKRRNIGNVLNELANRIENGDRVLVRNILNEIENEYLLTLNQSEIENVCTKLLASCIISKIDSNSIKIFLIITSFLQRATEEQLKKFLLNQLNDSQTIAKLFAKSVLTGRLLNLFGEALDNKIISVKSVPEYAFLSAKTILFQDSIYEVHSRTCALDFFVAYSISDKRDDVRLIDCEKLLCRTVLDRDYRIRLACLKGLTRLSKEGLLLHKSTYFIIKPMLTDTDADIRIMALNLLLHFSNRNPVETTAGKGTLTIPDDAFSAVCDAMNDIDTRVRIEAARLLGEFHVVSDELVFQTLDKKMMRSNKSSEVVKVEKSMFAMTQKGPSGTDKRWRFLKKATNQDQGENTRGGWSRGKELNASCPTKGAEEEDEEDDSIIPHGACGAFVTALEDEFMDVRKAAVYSLGKLASCRPSFAISALEYLADMFNDEIAEVRLDAINALTPLIAHGQLNSEQLNVILKCLDDGMADARQAMRELLKRAQFVDVRCVELCVKALTDCMKRFPKDKEQVFTCMASIGRNHSIHIQSMMRNLLGLNLVFQTREHSLEDEKYLSKLILVLNAASQQSSMIYVFPEFVKRHYRFLRTSSPHLVASIRVLDEEKHGKLRIRSENTGEKAEEIVLQTYNRLCESEESESIVDRNTIRDNIYSDASAISTYNENVSGASRLICCLSEISASIDNLADTIMLGGEPAIVRDLVIQQLADMQSVEYQFSGISSETISYLLHCRLYLLLNDVAVWMMQTMPSLHEITTVVASILETVKKRIKKSITLEATLQEFISVCEQLIQLKAEGEDSKKMITPSGILQIANKYMPRMPKEFPLIQGINLKYAQIVTPHKDVAMESALRFISNMPHGIAFEAKLYNFTNDDLKNLRLKVLFPGGKFNVMKPRDNEIKRDDGCHQLSTHVKVTSSSSWSEAAEIDIVIGFNTECNAFVPVFESPSCFTQSHVRVKIHPVSR</sequence>
<dbReference type="InterPro" id="IPR057412">
    <property type="entry name" value="INTS4_C"/>
</dbReference>
<keyword evidence="2" id="KW-0539">Nucleus</keyword>
<evidence type="ECO:0000256" key="3">
    <source>
        <dbReference type="SAM" id="MobiDB-lite"/>
    </source>
</evidence>
<name>A0A8S1F765_9PELO</name>
<comment type="subcellular location">
    <subcellularLocation>
        <location evidence="1">Nucleus</location>
    </subcellularLocation>
</comment>
<dbReference type="FunFam" id="1.25.10.10:FF:001397">
    <property type="entry name" value="INTegrator complex Subunit homolog"/>
    <property type="match status" value="1"/>
</dbReference>
<accession>A0A8S1F765</accession>
<dbReference type="PANTHER" id="PTHR20938">
    <property type="entry name" value="INTEGRATOR COMPLEX SUBUNIT 4"/>
    <property type="match status" value="1"/>
</dbReference>
<dbReference type="InterPro" id="IPR011989">
    <property type="entry name" value="ARM-like"/>
</dbReference>
<dbReference type="AlphaFoldDB" id="A0A8S1F765"/>
<dbReference type="SUPFAM" id="SSF48371">
    <property type="entry name" value="ARM repeat"/>
    <property type="match status" value="1"/>
</dbReference>
<keyword evidence="6" id="KW-1185">Reference proteome</keyword>
<evidence type="ECO:0000259" key="4">
    <source>
        <dbReference type="Pfam" id="PF25458"/>
    </source>
</evidence>
<dbReference type="OrthoDB" id="18190at2759"/>
<evidence type="ECO:0000313" key="5">
    <source>
        <dbReference type="EMBL" id="CAB3408706.1"/>
    </source>
</evidence>
<gene>
    <name evidence="5" type="ORF">CBOVIS_LOCUS10452</name>
</gene>
<evidence type="ECO:0000256" key="1">
    <source>
        <dbReference type="ARBA" id="ARBA00004123"/>
    </source>
</evidence>
<evidence type="ECO:0000256" key="2">
    <source>
        <dbReference type="ARBA" id="ARBA00023242"/>
    </source>
</evidence>
<dbReference type="Proteomes" id="UP000494206">
    <property type="component" value="Unassembled WGS sequence"/>
</dbReference>